<dbReference type="GO" id="GO:0000814">
    <property type="term" value="C:ESCRT II complex"/>
    <property type="evidence" value="ECO:0007669"/>
    <property type="project" value="UniProtKB-UniRule"/>
</dbReference>
<keyword evidence="5" id="KW-0862">Zinc</keyword>
<keyword evidence="7" id="KW-0963">Cytoplasm</keyword>
<evidence type="ECO:0000313" key="10">
    <source>
        <dbReference type="EMBL" id="KAF5367360.1"/>
    </source>
</evidence>
<dbReference type="EMBL" id="JAACJP010000067">
    <property type="protein sequence ID" value="KAF5367360.1"/>
    <property type="molecule type" value="Genomic_DNA"/>
</dbReference>
<reference evidence="10 11" key="1">
    <citation type="journal article" date="2020" name="ISME J.">
        <title>Uncovering the hidden diversity of litter-decomposition mechanisms in mushroom-forming fungi.</title>
        <authorList>
            <person name="Floudas D."/>
            <person name="Bentzer J."/>
            <person name="Ahren D."/>
            <person name="Johansson T."/>
            <person name="Persson P."/>
            <person name="Tunlid A."/>
        </authorList>
    </citation>
    <scope>NUCLEOTIDE SEQUENCE [LARGE SCALE GENOMIC DNA]</scope>
    <source>
        <strain evidence="10 11">CBS 661.87</strain>
    </source>
</reference>
<dbReference type="GO" id="GO:0032266">
    <property type="term" value="F:phosphatidylinositol-3-phosphate binding"/>
    <property type="evidence" value="ECO:0007669"/>
    <property type="project" value="UniProtKB-UniRule"/>
</dbReference>
<dbReference type="GO" id="GO:0008270">
    <property type="term" value="F:zinc ion binding"/>
    <property type="evidence" value="ECO:0007669"/>
    <property type="project" value="UniProtKB-KW"/>
</dbReference>
<feature type="compositionally biased region" description="Low complexity" evidence="8">
    <location>
        <begin position="235"/>
        <end position="245"/>
    </location>
</feature>
<dbReference type="GO" id="GO:0031902">
    <property type="term" value="C:late endosome membrane"/>
    <property type="evidence" value="ECO:0007669"/>
    <property type="project" value="UniProtKB-UniRule"/>
</dbReference>
<comment type="caution">
    <text evidence="10">The sequence shown here is derived from an EMBL/GenBank/DDBJ whole genome shotgun (WGS) entry which is preliminary data.</text>
</comment>
<dbReference type="SUPFAM" id="SSF46785">
    <property type="entry name" value="Winged helix' DNA-binding domain"/>
    <property type="match status" value="1"/>
</dbReference>
<keyword evidence="2 7" id="KW-0813">Transport</keyword>
<name>A0A8H5GMA6_9AGAR</name>
<accession>A0A8H5GMA6</accession>
<dbReference type="Pfam" id="PF04157">
    <property type="entry name" value="EAP30"/>
    <property type="match status" value="1"/>
</dbReference>
<comment type="similarity">
    <text evidence="1 7">Belongs to the VPS36 family.</text>
</comment>
<dbReference type="Gene3D" id="6.10.140.260">
    <property type="match status" value="1"/>
</dbReference>
<dbReference type="InterPro" id="IPR021648">
    <property type="entry name" value="GLUE_dom"/>
</dbReference>
<feature type="region of interest" description="Disordered" evidence="8">
    <location>
        <begin position="358"/>
        <end position="380"/>
    </location>
</feature>
<dbReference type="Gene3D" id="1.10.10.10">
    <property type="entry name" value="Winged helix-like DNA-binding domain superfamily/Winged helix DNA-binding domain"/>
    <property type="match status" value="2"/>
</dbReference>
<dbReference type="Gene3D" id="2.30.29.30">
    <property type="entry name" value="Pleckstrin-homology domain (PH domain)/Phosphotyrosine-binding domain (PTB)"/>
    <property type="match status" value="1"/>
</dbReference>
<gene>
    <name evidence="10" type="ORF">D9615_010272</name>
</gene>
<dbReference type="PANTHER" id="PTHR13128:SF12">
    <property type="entry name" value="VACUOLAR PROTEIN-SORTING-ASSOCIATED PROTEIN 36"/>
    <property type="match status" value="1"/>
</dbReference>
<evidence type="ECO:0000256" key="5">
    <source>
        <dbReference type="ARBA" id="ARBA00022833"/>
    </source>
</evidence>
<evidence type="ECO:0000256" key="4">
    <source>
        <dbReference type="ARBA" id="ARBA00022771"/>
    </source>
</evidence>
<dbReference type="Gene3D" id="4.10.1060.10">
    <property type="entry name" value="Zinc finger, RanBP2-type"/>
    <property type="match status" value="1"/>
</dbReference>
<proteinExistence type="inferred from homology"/>
<dbReference type="SMART" id="SM00547">
    <property type="entry name" value="ZnF_RBZ"/>
    <property type="match status" value="2"/>
</dbReference>
<dbReference type="AlphaFoldDB" id="A0A8H5GMA6"/>
<evidence type="ECO:0000256" key="7">
    <source>
        <dbReference type="RuleBase" id="RU367095"/>
    </source>
</evidence>
<evidence type="ECO:0000259" key="9">
    <source>
        <dbReference type="PROSITE" id="PS51495"/>
    </source>
</evidence>
<dbReference type="Proteomes" id="UP000565441">
    <property type="component" value="Unassembled WGS sequence"/>
</dbReference>
<evidence type="ECO:0000256" key="3">
    <source>
        <dbReference type="ARBA" id="ARBA00022723"/>
    </source>
</evidence>
<dbReference type="InterPro" id="IPR036388">
    <property type="entry name" value="WH-like_DNA-bd_sf"/>
</dbReference>
<keyword evidence="7" id="KW-0967">Endosome</keyword>
<dbReference type="PROSITE" id="PS51495">
    <property type="entry name" value="GLUE"/>
    <property type="match status" value="1"/>
</dbReference>
<evidence type="ECO:0000256" key="2">
    <source>
        <dbReference type="ARBA" id="ARBA00022448"/>
    </source>
</evidence>
<protein>
    <recommendedName>
        <fullName evidence="7">Vacuolar protein-sorting-associated protein 36</fullName>
    </recommendedName>
    <alternativeName>
        <fullName evidence="7">ESCRT-II complex subunit VPS36</fullName>
    </alternativeName>
</protein>
<comment type="function">
    <text evidence="7">Component of the ESCRT-II complex (endosomal sorting complex required for transport II), which is required for multivesicular body (MVB) formation and sorting of endosomal cargo proteins into MVBs.</text>
</comment>
<feature type="compositionally biased region" description="Low complexity" evidence="8">
    <location>
        <begin position="358"/>
        <end position="367"/>
    </location>
</feature>
<dbReference type="InterPro" id="IPR001876">
    <property type="entry name" value="Znf_RanBP2"/>
</dbReference>
<dbReference type="Pfam" id="PF11605">
    <property type="entry name" value="Vps36_ESCRT-II"/>
    <property type="match status" value="1"/>
</dbReference>
<dbReference type="InterPro" id="IPR040608">
    <property type="entry name" value="Snf8/Vps36"/>
</dbReference>
<keyword evidence="4" id="KW-0863">Zinc-finger</keyword>
<dbReference type="GO" id="GO:0043130">
    <property type="term" value="F:ubiquitin binding"/>
    <property type="evidence" value="ECO:0007669"/>
    <property type="project" value="UniProtKB-UniRule"/>
</dbReference>
<feature type="domain" description="GLUE N-terminal" evidence="9">
    <location>
        <begin position="10"/>
        <end position="289"/>
    </location>
</feature>
<feature type="region of interest" description="Disordered" evidence="8">
    <location>
        <begin position="226"/>
        <end position="251"/>
    </location>
</feature>
<keyword evidence="6 7" id="KW-0653">Protein transport</keyword>
<dbReference type="Gene3D" id="2.30.30.380">
    <property type="entry name" value="Zn-finger domain of Sec23/24"/>
    <property type="match status" value="1"/>
</dbReference>
<evidence type="ECO:0000256" key="6">
    <source>
        <dbReference type="ARBA" id="ARBA00022927"/>
    </source>
</evidence>
<dbReference type="OrthoDB" id="271448at2759"/>
<dbReference type="GO" id="GO:0043328">
    <property type="term" value="P:protein transport to vacuole involved in ubiquitin-dependent protein catabolic process via the multivesicular body sorting pathway"/>
    <property type="evidence" value="ECO:0007669"/>
    <property type="project" value="UniProtKB-UniRule"/>
</dbReference>
<comment type="subcellular location">
    <subcellularLocation>
        <location evidence="7">Cytoplasm</location>
    </subcellularLocation>
    <subcellularLocation>
        <location evidence="7">Endosome</location>
    </subcellularLocation>
</comment>
<dbReference type="InterPro" id="IPR011993">
    <property type="entry name" value="PH-like_dom_sf"/>
</dbReference>
<organism evidence="10 11">
    <name type="scientific">Tricholomella constricta</name>
    <dbReference type="NCBI Taxonomy" id="117010"/>
    <lineage>
        <taxon>Eukaryota</taxon>
        <taxon>Fungi</taxon>
        <taxon>Dikarya</taxon>
        <taxon>Basidiomycota</taxon>
        <taxon>Agaricomycotina</taxon>
        <taxon>Agaricomycetes</taxon>
        <taxon>Agaricomycetidae</taxon>
        <taxon>Agaricales</taxon>
        <taxon>Tricholomatineae</taxon>
        <taxon>Lyophyllaceae</taxon>
        <taxon>Tricholomella</taxon>
    </lineage>
</organism>
<comment type="subunit">
    <text evidence="7">Component of the endosomal sorting complex required for transport II (ESCRT-II).</text>
</comment>
<dbReference type="SUPFAM" id="SSF50729">
    <property type="entry name" value="PH domain-like"/>
    <property type="match status" value="2"/>
</dbReference>
<evidence type="ECO:0000313" key="11">
    <source>
        <dbReference type="Proteomes" id="UP000565441"/>
    </source>
</evidence>
<dbReference type="InterPro" id="IPR037855">
    <property type="entry name" value="Vps36"/>
</dbReference>
<sequence length="580" mass="61688">MALRRTTRSVDGTIPVQALLYSDEEIYAAQDGVGIYDGTKKSPKHQAGTVVVSTHRLFYISAQNAESHSFSLDLSSITQTEYYAGLFKSSPKVTLHLSGNTITSIQGTQQDGETGFESWECDVCAYRNPPGLSPAAAKVCVLCGVPRSSVPSSASITPATSQHHLSSSLPASTAASAVSSSADLATPSPSSPSNDPSSIACSVCTFLNHPSMKSCEMCGTELPRSLHQPRRTLKSAPSSRPSSPDSEPDDPAASLIVKISFRKGGDKAFYAVLKRSLKGKVWESNGIGTSVWGSESTLVPDRGTVGRSGITGILRTVETSAQGRETGMQDALQDLEALMVKAKDMVRLAAELNEKLTAASASSTSETQHGATTVSPTEPEEATFIRSSLAQLGLQMPNAPVTLDMIKDERRWIEELARELAQVLQGSFSSTSKDGGMMKSRGIIALDEVWGGWNRARGVALIPPATFLLVLPQLPLCTDPPIQTRTFASGLRVLHTPVYTHAAFSARLSGMLALTGPKTTVEVAQEEGMTLGLSEEMIAAVEAEGDICRDDVGCAIVGGGQEIKWWANLFVGYSWDGQED</sequence>
<keyword evidence="3" id="KW-0479">Metal-binding</keyword>
<evidence type="ECO:0000256" key="8">
    <source>
        <dbReference type="SAM" id="MobiDB-lite"/>
    </source>
</evidence>
<evidence type="ECO:0000256" key="1">
    <source>
        <dbReference type="ARBA" id="ARBA00009697"/>
    </source>
</evidence>
<dbReference type="PANTHER" id="PTHR13128">
    <property type="entry name" value="VACUOLAR PROTEIN-SORTING-ASSOCIATED PROTEIN 36"/>
    <property type="match status" value="1"/>
</dbReference>
<dbReference type="InterPro" id="IPR036390">
    <property type="entry name" value="WH_DNA-bd_sf"/>
</dbReference>
<keyword evidence="11" id="KW-1185">Reference proteome</keyword>